<evidence type="ECO:0000313" key="2">
    <source>
        <dbReference type="EMBL" id="KAJ3567472.1"/>
    </source>
</evidence>
<dbReference type="InterPro" id="IPR029045">
    <property type="entry name" value="ClpP/crotonase-like_dom_sf"/>
</dbReference>
<dbReference type="EMBL" id="JANIEX010000410">
    <property type="protein sequence ID" value="KAJ3567472.1"/>
    <property type="molecule type" value="Genomic_DNA"/>
</dbReference>
<comment type="caution">
    <text evidence="2">The sequence shown here is derived from an EMBL/GenBank/DDBJ whole genome shotgun (WGS) entry which is preliminary data.</text>
</comment>
<sequence length="336" mass="37256">MAEPDYKTLGFKDIIVDRDGGVLTIWINRAKQRNVINTNIIEELIQIFELADRDDRVRVVVLTAEPTAPAFCSGADISGGWDVLWTEEAEKEGPQGGFSLPQNDQFSYEIISAHRDGGGRASMAIYRCRKITISAVNGHAAGVGITALQLPFDLRLAWAGAKLTFPFRETGHCSRRYLTPCPSESHLSKPHDLATSSYLLPRLLGHSRANSLLLTGETVTPDSPHIRDLFHQILPTRDAVYPAAKALADELAAHTSQTSVAFAKSLLQHPGDSIEENHLLDSRVMKITAGSKDGAEGVKSFLERRQPKFVGVLSKDMSDWFPWWRRMDVKNLKTKL</sequence>
<gene>
    <name evidence="2" type="ORF">NP233_g6343</name>
</gene>
<dbReference type="SUPFAM" id="SSF52096">
    <property type="entry name" value="ClpP/crotonase"/>
    <property type="match status" value="1"/>
</dbReference>
<accession>A0AAD5VU03</accession>
<protein>
    <submittedName>
        <fullName evidence="2">Uncharacterized protein</fullName>
    </submittedName>
</protein>
<dbReference type="InterPro" id="IPR001753">
    <property type="entry name" value="Enoyl-CoA_hydra/iso"/>
</dbReference>
<comment type="similarity">
    <text evidence="1">Belongs to the enoyl-CoA hydratase/isomerase family.</text>
</comment>
<dbReference type="PANTHER" id="PTHR43684:SF4">
    <property type="entry name" value="ENOYL-COA HYDRATASE_ISOMERASE FAMILY PROTEIN (AFU_ORTHOLOGUE AFUA_1G01890)"/>
    <property type="match status" value="1"/>
</dbReference>
<dbReference type="Gene3D" id="3.90.226.10">
    <property type="entry name" value="2-enoyl-CoA Hydratase, Chain A, domain 1"/>
    <property type="match status" value="1"/>
</dbReference>
<dbReference type="PANTHER" id="PTHR43684">
    <property type="match status" value="1"/>
</dbReference>
<dbReference type="InterPro" id="IPR051053">
    <property type="entry name" value="ECH/Chromodomain_protein"/>
</dbReference>
<proteinExistence type="inferred from homology"/>
<dbReference type="AlphaFoldDB" id="A0AAD5VU03"/>
<organism evidence="2 3">
    <name type="scientific">Leucocoprinus birnbaumii</name>
    <dbReference type="NCBI Taxonomy" id="56174"/>
    <lineage>
        <taxon>Eukaryota</taxon>
        <taxon>Fungi</taxon>
        <taxon>Dikarya</taxon>
        <taxon>Basidiomycota</taxon>
        <taxon>Agaricomycotina</taxon>
        <taxon>Agaricomycetes</taxon>
        <taxon>Agaricomycetidae</taxon>
        <taxon>Agaricales</taxon>
        <taxon>Agaricineae</taxon>
        <taxon>Agaricaceae</taxon>
        <taxon>Leucocoprinus</taxon>
    </lineage>
</organism>
<evidence type="ECO:0000313" key="3">
    <source>
        <dbReference type="Proteomes" id="UP001213000"/>
    </source>
</evidence>
<dbReference type="CDD" id="cd06558">
    <property type="entry name" value="crotonase-like"/>
    <property type="match status" value="1"/>
</dbReference>
<evidence type="ECO:0000256" key="1">
    <source>
        <dbReference type="ARBA" id="ARBA00005254"/>
    </source>
</evidence>
<dbReference type="Proteomes" id="UP001213000">
    <property type="component" value="Unassembled WGS sequence"/>
</dbReference>
<reference evidence="2" key="1">
    <citation type="submission" date="2022-07" db="EMBL/GenBank/DDBJ databases">
        <title>Genome Sequence of Leucocoprinus birnbaumii.</title>
        <authorList>
            <person name="Buettner E."/>
        </authorList>
    </citation>
    <scope>NUCLEOTIDE SEQUENCE</scope>
    <source>
        <strain evidence="2">VT141</strain>
    </source>
</reference>
<name>A0AAD5VU03_9AGAR</name>
<keyword evidence="3" id="KW-1185">Reference proteome</keyword>
<dbReference type="Pfam" id="PF00378">
    <property type="entry name" value="ECH_1"/>
    <property type="match status" value="2"/>
</dbReference>